<evidence type="ECO:0000313" key="2">
    <source>
        <dbReference type="Proteomes" id="UP001148629"/>
    </source>
</evidence>
<dbReference type="EMBL" id="JANRMS010002597">
    <property type="protein sequence ID" value="KAJ3521774.1"/>
    <property type="molecule type" value="Genomic_DNA"/>
</dbReference>
<gene>
    <name evidence="1" type="ORF">NM208_g13140</name>
</gene>
<keyword evidence="2" id="KW-1185">Reference proteome</keyword>
<proteinExistence type="predicted"/>
<comment type="caution">
    <text evidence="1">The sequence shown here is derived from an EMBL/GenBank/DDBJ whole genome shotgun (WGS) entry which is preliminary data.</text>
</comment>
<accession>A0ACC1RNL5</accession>
<name>A0ACC1RNL5_9HYPO</name>
<evidence type="ECO:0000313" key="1">
    <source>
        <dbReference type="EMBL" id="KAJ3521774.1"/>
    </source>
</evidence>
<reference evidence="1" key="1">
    <citation type="submission" date="2022-08" db="EMBL/GenBank/DDBJ databases">
        <title>Genome Sequence of Fusarium decemcellulare.</title>
        <authorList>
            <person name="Buettner E."/>
        </authorList>
    </citation>
    <scope>NUCLEOTIDE SEQUENCE</scope>
    <source>
        <strain evidence="1">Babe19</strain>
    </source>
</reference>
<organism evidence="1 2">
    <name type="scientific">Fusarium decemcellulare</name>
    <dbReference type="NCBI Taxonomy" id="57161"/>
    <lineage>
        <taxon>Eukaryota</taxon>
        <taxon>Fungi</taxon>
        <taxon>Dikarya</taxon>
        <taxon>Ascomycota</taxon>
        <taxon>Pezizomycotina</taxon>
        <taxon>Sordariomycetes</taxon>
        <taxon>Hypocreomycetidae</taxon>
        <taxon>Hypocreales</taxon>
        <taxon>Nectriaceae</taxon>
        <taxon>Fusarium</taxon>
        <taxon>Fusarium decemcellulare species complex</taxon>
    </lineage>
</organism>
<dbReference type="Proteomes" id="UP001148629">
    <property type="component" value="Unassembled WGS sequence"/>
</dbReference>
<sequence length="1155" mass="131039">MPTDEHRTHTGPGTQLSPSQLAKLGRLGLYFNSPEPAIICMVCGYAITADKDRVSRHLGEIHQFDKPARRGLNKLIRSLNLPDPKDLCPRPDGSIPHPHLKAMNGSACKLCGIRSTSDAVLENHLRKKHAAEIKLAGRSGRHWLRDHIQGGLVLQSWTAQGVQRSWIVGHADAQKSARQMNASLLLQETPDAIRNFAQQLFVEERQRLESQTRRQDPPHGTTPSNLITNWMRRTGWQDLLGGARRDLLIAMSELPAPTGRSFCLGAHDRESLFSSAADEERLALIVAAADRLFDRCGETIRCTDTCVRRWLRGRFPDRPYKAPFELVSKASSERVYRKELKRCLCLWLRLLQLSPQVVRGIMGRGLGRAQRKELRQLWGDPTWLAKQPAPSSNPSRFSGEPEYDDHSDTDECEDEEKEEDDEDQGSDDEGESGDIDESGEDAHDDSDEESSGIGSPRRHDVVPADPGADLVLRLAYYMVTEDFEHGRASSTMLVYFSAVRGLSGPHGEEYLRPHRFTPILSRLIYCARLIFIEAILPQYRHPYVGITPRPRHGQLQALNVARRDKMCDGTMSPMGEFLSLLDYGRALRRSEGPVYHFYWSEDGQMLSWDGQNHLTMTAFRSLAHEALVEASAHCKRLMYDWEPTEVDLAKIRDRLSTTTNGYSFVSDSANRLQDAYLELFMRACVSPIDGLLQRQSRDQSSWDTRAARVYLRAHDDLLRCMMVLFQFDWGQACRISELLTLEYCNTASRLRGICIHGAQLCAITRSHKARLTTNNEFQVARFFSPSVARLVYRYLVYIRPTAYALLRKCFNYTPDSTMLFTPLSRQATWGTRTFTDELRRLSSSVPGIAFQMGAQLYRQISIAITERHVRQANTPFNRFDDFSTVASEDTAYAWQSGHRPLQRHTTYGLDGAFPDQLQPALLKIYARLSAEWHAFLRIDEHPDHRVVMERAHDDGYSDNDANTESVERSTCRKRPGGDRDCLQETTRLNKKRKIETATQVDNNESTRSSTCNESLVRYADSAEDNTDDCWIIDDGPAAGSPLREPADLLSHQDFLTIGPFVHLPEWALVVCMDCRTAVVAEEICSHLRNQVHRRSLTKKKRREIQLQVLSISGIMKCQEDMKKFKLPGPTTATIPFIEPPKRDGIADIVKRSMAG</sequence>
<protein>
    <submittedName>
        <fullName evidence="1">Uncharacterized protein</fullName>
    </submittedName>
</protein>